<name>A0A931CLB7_9MICC</name>
<dbReference type="AlphaFoldDB" id="A0A931CLB7"/>
<protein>
    <submittedName>
        <fullName evidence="1">Uncharacterized protein</fullName>
    </submittedName>
</protein>
<evidence type="ECO:0000313" key="2">
    <source>
        <dbReference type="Proteomes" id="UP000655366"/>
    </source>
</evidence>
<dbReference type="RefSeq" id="WP_196396023.1">
    <property type="nucleotide sequence ID" value="NZ_JADNYM010000007.1"/>
</dbReference>
<gene>
    <name evidence="1" type="ORF">IV500_06595</name>
</gene>
<reference evidence="1 2" key="1">
    <citation type="submission" date="2020-11" db="EMBL/GenBank/DDBJ databases">
        <title>Arthrobacter antarcticus sp. nov., isolated from Antarctic Soil.</title>
        <authorList>
            <person name="Li J."/>
        </authorList>
    </citation>
    <scope>NUCLEOTIDE SEQUENCE [LARGE SCALE GENOMIC DNA]</scope>
    <source>
        <strain evidence="1 2">Z1-20</strain>
    </source>
</reference>
<sequence>MIETANDLSLRVTVTDKATMDAELNAAVEMSREKAMHARHGVLITRHASDLFTVSVSEEVPYGTTQEKHAW</sequence>
<proteinExistence type="predicted"/>
<comment type="caution">
    <text evidence="1">The sequence shown here is derived from an EMBL/GenBank/DDBJ whole genome shotgun (WGS) entry which is preliminary data.</text>
</comment>
<dbReference type="Proteomes" id="UP000655366">
    <property type="component" value="Unassembled WGS sequence"/>
</dbReference>
<dbReference type="EMBL" id="JADNYM010000007">
    <property type="protein sequence ID" value="MBG0739067.1"/>
    <property type="molecule type" value="Genomic_DNA"/>
</dbReference>
<keyword evidence="2" id="KW-1185">Reference proteome</keyword>
<evidence type="ECO:0000313" key="1">
    <source>
        <dbReference type="EMBL" id="MBG0739067.1"/>
    </source>
</evidence>
<accession>A0A931CLB7</accession>
<organism evidence="1 2">
    <name type="scientific">Arthrobacter terrae</name>
    <dbReference type="NCBI Taxonomy" id="2935737"/>
    <lineage>
        <taxon>Bacteria</taxon>
        <taxon>Bacillati</taxon>
        <taxon>Actinomycetota</taxon>
        <taxon>Actinomycetes</taxon>
        <taxon>Micrococcales</taxon>
        <taxon>Micrococcaceae</taxon>
        <taxon>Arthrobacter</taxon>
    </lineage>
</organism>